<dbReference type="Pfam" id="PF06949">
    <property type="entry name" value="DUF1292"/>
    <property type="match status" value="1"/>
</dbReference>
<gene>
    <name evidence="1" type="ORF">SAMN02910451_00372</name>
</gene>
<organism evidence="1 2">
    <name type="scientific">Butyrivibrio hungatei</name>
    <dbReference type="NCBI Taxonomy" id="185008"/>
    <lineage>
        <taxon>Bacteria</taxon>
        <taxon>Bacillati</taxon>
        <taxon>Bacillota</taxon>
        <taxon>Clostridia</taxon>
        <taxon>Lachnospirales</taxon>
        <taxon>Lachnospiraceae</taxon>
        <taxon>Butyrivibrio</taxon>
    </lineage>
</organism>
<evidence type="ECO:0000313" key="2">
    <source>
        <dbReference type="Proteomes" id="UP000183047"/>
    </source>
</evidence>
<dbReference type="InterPro" id="IPR009711">
    <property type="entry name" value="UPF0473"/>
</dbReference>
<name>A0A1G5AUN1_9FIRM</name>
<dbReference type="AlphaFoldDB" id="A0A1G5AUN1"/>
<dbReference type="RefSeq" id="WP_074461187.1">
    <property type="nucleotide sequence ID" value="NZ_FMUR01000004.1"/>
</dbReference>
<protein>
    <recommendedName>
        <fullName evidence="3">DUF1292 domain-containing protein</fullName>
    </recommendedName>
</protein>
<evidence type="ECO:0008006" key="3">
    <source>
        <dbReference type="Google" id="ProtNLM"/>
    </source>
</evidence>
<keyword evidence="2" id="KW-1185">Reference proteome</keyword>
<accession>A0A1G5AUN1</accession>
<dbReference type="OrthoDB" id="9796509at2"/>
<evidence type="ECO:0000313" key="1">
    <source>
        <dbReference type="EMBL" id="SCX81566.1"/>
    </source>
</evidence>
<reference evidence="2" key="1">
    <citation type="submission" date="2016-10" db="EMBL/GenBank/DDBJ databases">
        <authorList>
            <person name="Varghese N."/>
            <person name="Submissions S."/>
        </authorList>
    </citation>
    <scope>NUCLEOTIDE SEQUENCE [LARGE SCALE GENOMIC DNA]</scope>
    <source>
        <strain evidence="2">XBD2006</strain>
    </source>
</reference>
<dbReference type="EMBL" id="FMUR01000004">
    <property type="protein sequence ID" value="SCX81566.1"/>
    <property type="molecule type" value="Genomic_DNA"/>
</dbReference>
<dbReference type="Proteomes" id="UP000183047">
    <property type="component" value="Unassembled WGS sequence"/>
</dbReference>
<proteinExistence type="predicted"/>
<sequence length="119" mass="13730">MEFSKVATEMNTRIENDEQMTVDIELDDNKTVTCAIIIVLTVNSKDYIVLLPLDKNGQNNDGNVWFYEFIYKGEDEEPELGYIEDDAEYDAVAEAFNLYLDDVEFDEIVEIPEEDAEDL</sequence>
<dbReference type="STRING" id="185008.bhn_I1314"/>